<proteinExistence type="predicted"/>
<organism evidence="1 2">
    <name type="scientific">Candidatus Blautia faecavium</name>
    <dbReference type="NCBI Taxonomy" id="2838487"/>
    <lineage>
        <taxon>Bacteria</taxon>
        <taxon>Bacillati</taxon>
        <taxon>Bacillota</taxon>
        <taxon>Clostridia</taxon>
        <taxon>Lachnospirales</taxon>
        <taxon>Lachnospiraceae</taxon>
        <taxon>Blautia</taxon>
    </lineage>
</organism>
<dbReference type="EMBL" id="DWYZ01000282">
    <property type="protein sequence ID" value="HJB30008.1"/>
    <property type="molecule type" value="Genomic_DNA"/>
</dbReference>
<name>A0A9D2LVJ3_9FIRM</name>
<evidence type="ECO:0000313" key="2">
    <source>
        <dbReference type="Proteomes" id="UP000823842"/>
    </source>
</evidence>
<gene>
    <name evidence="1" type="ORF">IAA06_14640</name>
</gene>
<dbReference type="InterPro" id="IPR013494">
    <property type="entry name" value="CHP02678"/>
</dbReference>
<dbReference type="NCBIfam" id="TIGR02678">
    <property type="entry name" value="TIGR02678 family protein"/>
    <property type="match status" value="1"/>
</dbReference>
<accession>A0A9D2LVJ3</accession>
<dbReference type="Proteomes" id="UP000823842">
    <property type="component" value="Unassembled WGS sequence"/>
</dbReference>
<dbReference type="Pfam" id="PF09661">
    <property type="entry name" value="DUF2398"/>
    <property type="match status" value="1"/>
</dbReference>
<comment type="caution">
    <text evidence="1">The sequence shown here is derived from an EMBL/GenBank/DDBJ whole genome shotgun (WGS) entry which is preliminary data.</text>
</comment>
<protein>
    <submittedName>
        <fullName evidence="1">TIGR02678 family protein</fullName>
    </submittedName>
</protein>
<reference evidence="1" key="2">
    <citation type="submission" date="2021-04" db="EMBL/GenBank/DDBJ databases">
        <authorList>
            <person name="Gilroy R."/>
        </authorList>
    </citation>
    <scope>NUCLEOTIDE SEQUENCE</scope>
    <source>
        <strain evidence="1">ChiSjej1B19-5720</strain>
    </source>
</reference>
<dbReference type="AlphaFoldDB" id="A0A9D2LVJ3"/>
<reference evidence="1" key="1">
    <citation type="journal article" date="2021" name="PeerJ">
        <title>Extensive microbial diversity within the chicken gut microbiome revealed by metagenomics and culture.</title>
        <authorList>
            <person name="Gilroy R."/>
            <person name="Ravi A."/>
            <person name="Getino M."/>
            <person name="Pursley I."/>
            <person name="Horton D.L."/>
            <person name="Alikhan N.F."/>
            <person name="Baker D."/>
            <person name="Gharbi K."/>
            <person name="Hall N."/>
            <person name="Watson M."/>
            <person name="Adriaenssens E.M."/>
            <person name="Foster-Nyarko E."/>
            <person name="Jarju S."/>
            <person name="Secka A."/>
            <person name="Antonio M."/>
            <person name="Oren A."/>
            <person name="Chaudhuri R.R."/>
            <person name="La Ragione R."/>
            <person name="Hildebrand F."/>
            <person name="Pallen M.J."/>
        </authorList>
    </citation>
    <scope>NUCLEOTIDE SEQUENCE</scope>
    <source>
        <strain evidence="1">ChiSjej1B19-5720</strain>
    </source>
</reference>
<sequence length="386" mass="45190">MKELEVLLNKRWVLKAQEKELYYKVRDSLGEIRHFASDKLGCQVIENSLLVKLEKIPAVPESFMGVEVFTSKEEYGFLCVLLMFLEDKDAEDQFILSQLTEYIAGNMPGETVDWTVYTNRRRLIKVLRYAQSQGLLKVTDGSDDLFMEDTTGEVLYENTGASRYFMRNFSRDIMEYTAPEDFNESEWFNMDEERGIARRHRVYKRLLFSPGMYRGEGSEEDFEYLKYYGRRLTEDLEQNFDCQVHIHKGSAFLLSGENCHMGEVFPGNNAISDILLLCCKKIQEKIKGKVWKTQNDEKVLVDILEFEQMLLEVKEEYGSGFTKNYRVMPEGEFVREIREALEQYTFIKYEEKERQVTVYPLAGKMYGRFPKDYAGGTKSEQQMAGE</sequence>
<evidence type="ECO:0000313" key="1">
    <source>
        <dbReference type="EMBL" id="HJB30008.1"/>
    </source>
</evidence>